<gene>
    <name evidence="2" type="ORF">Pcinc_042153</name>
</gene>
<protein>
    <submittedName>
        <fullName evidence="2">Uncharacterized protein</fullName>
    </submittedName>
</protein>
<feature type="region of interest" description="Disordered" evidence="1">
    <location>
        <begin position="1"/>
        <end position="22"/>
    </location>
</feature>
<dbReference type="AlphaFoldDB" id="A0AAE1BL69"/>
<sequence>MLPSCLTPASQPANQPADPSTHLRPVYTFSVELNHRQTQKHNAELSQPRRQEMLLSRAQVHTFRRRGQH</sequence>
<proteinExistence type="predicted"/>
<reference evidence="2" key="1">
    <citation type="submission" date="2023-10" db="EMBL/GenBank/DDBJ databases">
        <title>Genome assemblies of two species of porcelain crab, Petrolisthes cinctipes and Petrolisthes manimaculis (Anomura: Porcellanidae).</title>
        <authorList>
            <person name="Angst P."/>
        </authorList>
    </citation>
    <scope>NUCLEOTIDE SEQUENCE</scope>
    <source>
        <strain evidence="2">PB745_01</strain>
        <tissue evidence="2">Gill</tissue>
    </source>
</reference>
<keyword evidence="3" id="KW-1185">Reference proteome</keyword>
<evidence type="ECO:0000313" key="2">
    <source>
        <dbReference type="EMBL" id="KAK3851179.1"/>
    </source>
</evidence>
<dbReference type="Proteomes" id="UP001286313">
    <property type="component" value="Unassembled WGS sequence"/>
</dbReference>
<evidence type="ECO:0000313" key="3">
    <source>
        <dbReference type="Proteomes" id="UP001286313"/>
    </source>
</evidence>
<dbReference type="EMBL" id="JAWQEG010008009">
    <property type="protein sequence ID" value="KAK3851179.1"/>
    <property type="molecule type" value="Genomic_DNA"/>
</dbReference>
<accession>A0AAE1BL69</accession>
<feature type="compositionally biased region" description="Polar residues" evidence="1">
    <location>
        <begin position="7"/>
        <end position="18"/>
    </location>
</feature>
<evidence type="ECO:0000256" key="1">
    <source>
        <dbReference type="SAM" id="MobiDB-lite"/>
    </source>
</evidence>
<name>A0AAE1BL69_PETCI</name>
<comment type="caution">
    <text evidence="2">The sequence shown here is derived from an EMBL/GenBank/DDBJ whole genome shotgun (WGS) entry which is preliminary data.</text>
</comment>
<organism evidence="2 3">
    <name type="scientific">Petrolisthes cinctipes</name>
    <name type="common">Flat porcelain crab</name>
    <dbReference type="NCBI Taxonomy" id="88211"/>
    <lineage>
        <taxon>Eukaryota</taxon>
        <taxon>Metazoa</taxon>
        <taxon>Ecdysozoa</taxon>
        <taxon>Arthropoda</taxon>
        <taxon>Crustacea</taxon>
        <taxon>Multicrustacea</taxon>
        <taxon>Malacostraca</taxon>
        <taxon>Eumalacostraca</taxon>
        <taxon>Eucarida</taxon>
        <taxon>Decapoda</taxon>
        <taxon>Pleocyemata</taxon>
        <taxon>Anomura</taxon>
        <taxon>Galatheoidea</taxon>
        <taxon>Porcellanidae</taxon>
        <taxon>Petrolisthes</taxon>
    </lineage>
</organism>